<keyword evidence="2" id="KW-1185">Reference proteome</keyword>
<proteinExistence type="predicted"/>
<comment type="caution">
    <text evidence="1">The sequence shown here is derived from an EMBL/GenBank/DDBJ whole genome shotgun (WGS) entry which is preliminary data.</text>
</comment>
<gene>
    <name evidence="1" type="ORF">M5D96_009195</name>
</gene>
<evidence type="ECO:0000313" key="1">
    <source>
        <dbReference type="EMBL" id="KAI8037695.1"/>
    </source>
</evidence>
<organism evidence="1 2">
    <name type="scientific">Drosophila gunungcola</name>
    <name type="common">fruit fly</name>
    <dbReference type="NCBI Taxonomy" id="103775"/>
    <lineage>
        <taxon>Eukaryota</taxon>
        <taxon>Metazoa</taxon>
        <taxon>Ecdysozoa</taxon>
        <taxon>Arthropoda</taxon>
        <taxon>Hexapoda</taxon>
        <taxon>Insecta</taxon>
        <taxon>Pterygota</taxon>
        <taxon>Neoptera</taxon>
        <taxon>Endopterygota</taxon>
        <taxon>Diptera</taxon>
        <taxon>Brachycera</taxon>
        <taxon>Muscomorpha</taxon>
        <taxon>Ephydroidea</taxon>
        <taxon>Drosophilidae</taxon>
        <taxon>Drosophila</taxon>
        <taxon>Sophophora</taxon>
    </lineage>
</organism>
<dbReference type="EMBL" id="JAMKOV010000010">
    <property type="protein sequence ID" value="KAI8037695.1"/>
    <property type="molecule type" value="Genomic_DNA"/>
</dbReference>
<reference evidence="1" key="1">
    <citation type="journal article" date="2023" name="Genome Biol. Evol.">
        <title>Long-read-based Genome Assembly of Drosophila gunungcola Reveals Fewer Chemosensory Genes in Flower-breeding Species.</title>
        <authorList>
            <person name="Negi A."/>
            <person name="Liao B.Y."/>
            <person name="Yeh S.D."/>
        </authorList>
    </citation>
    <scope>NUCLEOTIDE SEQUENCE</scope>
    <source>
        <strain evidence="1">Sukarami</strain>
    </source>
</reference>
<dbReference type="AlphaFoldDB" id="A0A9P9YJ30"/>
<evidence type="ECO:0000313" key="2">
    <source>
        <dbReference type="Proteomes" id="UP001059596"/>
    </source>
</evidence>
<protein>
    <submittedName>
        <fullName evidence="1">Uncharacterized protein</fullName>
    </submittedName>
</protein>
<accession>A0A9P9YJ30</accession>
<name>A0A9P9YJ30_9MUSC</name>
<sequence length="95" mass="10489">MRATIKISAQSCEVTAARRAQSVAPIEAVRRPQQPPMTKATTSWQVGEKTPLCENCGSEQAQRSRSHLADCFLSQPDSAICGSPKKQPQLRKYFI</sequence>
<dbReference type="Proteomes" id="UP001059596">
    <property type="component" value="Unassembled WGS sequence"/>
</dbReference>